<sequence length="418" mass="43260">MPEAALHRVAVTGLGVTAPGVESANDLFTRLLAGESFIRLFRHPHAASPLEIPAVHCHDFDALAAVGRVQATTMDRFSHLGATAAYRAWADAGLNPDGMGGDERCGISWGTGVGGTMTFEQGYRDIMMTGRDRVPPLSVVLAMNNACASHVAIRLGLGSACTTYSVACASSAVAVGDAFTRIRSGQDKIVIAGGSEAPLSEAVIRAWDAMRVLAPGNEETAPMACRPFHARRQGLVLGEGGAALVLEEWGHAKARGARILAELVGYGSSCDNVHLVKPDAKGQVRAIRAALAQGGIALQDVGYVNAHGTATREGDPAEIAALREVFAAGAERLPVSATKSAHGHLLGATGAIEALIAVQSLVHKAIPHTQHLEAPSEDCLGVDHVLGSARQAPDLRVALSNSFAFGGSNAVLAFCAAD</sequence>
<evidence type="ECO:0000256" key="4">
    <source>
        <dbReference type="ARBA" id="ARBA00022475"/>
    </source>
</evidence>
<dbReference type="PANTHER" id="PTHR11712">
    <property type="entry name" value="POLYKETIDE SYNTHASE-RELATED"/>
    <property type="match status" value="1"/>
</dbReference>
<keyword evidence="4" id="KW-1003">Cell membrane</keyword>
<comment type="subcellular location">
    <subcellularLocation>
        <location evidence="1">Cell inner membrane</location>
    </subcellularLocation>
</comment>
<dbReference type="SUPFAM" id="SSF53901">
    <property type="entry name" value="Thiolase-like"/>
    <property type="match status" value="2"/>
</dbReference>
<dbReference type="PROSITE" id="PS52004">
    <property type="entry name" value="KS3_2"/>
    <property type="match status" value="1"/>
</dbReference>
<keyword evidence="7" id="KW-0812">Transmembrane</keyword>
<comment type="similarity">
    <text evidence="2 13">Belongs to the thiolase-like superfamily. Beta-ketoacyl-ACP synthases family.</text>
</comment>
<keyword evidence="5" id="KW-0997">Cell inner membrane</keyword>
<evidence type="ECO:0000256" key="11">
    <source>
        <dbReference type="ARBA" id="ARBA00039445"/>
    </source>
</evidence>
<comment type="caution">
    <text evidence="15">The sequence shown here is derived from an EMBL/GenBank/DDBJ whole genome shotgun (WGS) entry which is preliminary data.</text>
</comment>
<protein>
    <recommendedName>
        <fullName evidence="11">Nodulation protein E</fullName>
    </recommendedName>
    <alternativeName>
        <fullName evidence="12">Host-specificity of nodulation protein B</fullName>
    </alternativeName>
</protein>
<evidence type="ECO:0000256" key="5">
    <source>
        <dbReference type="ARBA" id="ARBA00022519"/>
    </source>
</evidence>
<evidence type="ECO:0000256" key="3">
    <source>
        <dbReference type="ARBA" id="ARBA00022458"/>
    </source>
</evidence>
<evidence type="ECO:0000256" key="12">
    <source>
        <dbReference type="ARBA" id="ARBA00041756"/>
    </source>
</evidence>
<keyword evidence="9" id="KW-0472">Membrane</keyword>
<evidence type="ECO:0000256" key="8">
    <source>
        <dbReference type="ARBA" id="ARBA00022989"/>
    </source>
</evidence>
<comment type="function">
    <text evidence="10">Proposed to synthesize NOD factor fatty acyl chain. Involved in the synthesis of a highly unsaturated fatty acid moiety, which forms part of a lipo-oligosaccharide that is responsible for host specificity.</text>
</comment>
<dbReference type="Pfam" id="PF00109">
    <property type="entry name" value="ketoacyl-synt"/>
    <property type="match status" value="1"/>
</dbReference>
<evidence type="ECO:0000256" key="1">
    <source>
        <dbReference type="ARBA" id="ARBA00004533"/>
    </source>
</evidence>
<accession>A0ABP9QZU8</accession>
<dbReference type="InterPro" id="IPR020841">
    <property type="entry name" value="PKS_Beta-ketoAc_synthase_dom"/>
</dbReference>
<evidence type="ECO:0000256" key="13">
    <source>
        <dbReference type="RuleBase" id="RU003694"/>
    </source>
</evidence>
<name>A0ABP9QZU8_9RHOO</name>
<keyword evidence="3" id="KW-0536">Nodulation</keyword>
<feature type="domain" description="Ketosynthase family 3 (KS3)" evidence="14">
    <location>
        <begin position="6"/>
        <end position="416"/>
    </location>
</feature>
<evidence type="ECO:0000313" key="16">
    <source>
        <dbReference type="Proteomes" id="UP001500547"/>
    </source>
</evidence>
<evidence type="ECO:0000256" key="2">
    <source>
        <dbReference type="ARBA" id="ARBA00008467"/>
    </source>
</evidence>
<dbReference type="Gene3D" id="3.40.47.10">
    <property type="match status" value="1"/>
</dbReference>
<dbReference type="InterPro" id="IPR014030">
    <property type="entry name" value="Ketoacyl_synth_N"/>
</dbReference>
<dbReference type="PANTHER" id="PTHR11712:SF352">
    <property type="entry name" value="3-OXOACYL-[ACYL-CARRIER-PROTEIN] SYNTHASE"/>
    <property type="match status" value="1"/>
</dbReference>
<evidence type="ECO:0000256" key="10">
    <source>
        <dbReference type="ARBA" id="ARBA00037576"/>
    </source>
</evidence>
<dbReference type="EMBL" id="BAABLD010000015">
    <property type="protein sequence ID" value="GAA5169981.1"/>
    <property type="molecule type" value="Genomic_DNA"/>
</dbReference>
<evidence type="ECO:0000256" key="6">
    <source>
        <dbReference type="ARBA" id="ARBA00022679"/>
    </source>
</evidence>
<dbReference type="CDD" id="cd00834">
    <property type="entry name" value="KAS_I_II"/>
    <property type="match status" value="1"/>
</dbReference>
<gene>
    <name evidence="15" type="primary">fabF_2</name>
    <name evidence="15" type="ORF">GCM10025770_32230</name>
</gene>
<evidence type="ECO:0000259" key="14">
    <source>
        <dbReference type="PROSITE" id="PS52004"/>
    </source>
</evidence>
<keyword evidence="6 13" id="KW-0808">Transferase</keyword>
<proteinExistence type="inferred from homology"/>
<evidence type="ECO:0000313" key="15">
    <source>
        <dbReference type="EMBL" id="GAA5169981.1"/>
    </source>
</evidence>
<dbReference type="InterPro" id="IPR000794">
    <property type="entry name" value="Beta-ketoacyl_synthase"/>
</dbReference>
<dbReference type="RefSeq" id="WP_345534134.1">
    <property type="nucleotide sequence ID" value="NZ_BAABLD010000015.1"/>
</dbReference>
<reference evidence="16" key="1">
    <citation type="journal article" date="2019" name="Int. J. Syst. Evol. Microbiol.">
        <title>The Global Catalogue of Microorganisms (GCM) 10K type strain sequencing project: providing services to taxonomists for standard genome sequencing and annotation.</title>
        <authorList>
            <consortium name="The Broad Institute Genomics Platform"/>
            <consortium name="The Broad Institute Genome Sequencing Center for Infectious Disease"/>
            <person name="Wu L."/>
            <person name="Ma J."/>
        </authorList>
    </citation>
    <scope>NUCLEOTIDE SEQUENCE [LARGE SCALE GENOMIC DNA]</scope>
    <source>
        <strain evidence="16">JCM 18715</strain>
    </source>
</reference>
<organism evidence="15 16">
    <name type="scientific">Viridibacterium curvum</name>
    <dbReference type="NCBI Taxonomy" id="1101404"/>
    <lineage>
        <taxon>Bacteria</taxon>
        <taxon>Pseudomonadati</taxon>
        <taxon>Pseudomonadota</taxon>
        <taxon>Betaproteobacteria</taxon>
        <taxon>Rhodocyclales</taxon>
        <taxon>Rhodocyclaceae</taxon>
        <taxon>Viridibacterium</taxon>
    </lineage>
</organism>
<dbReference type="Pfam" id="PF02801">
    <property type="entry name" value="Ketoacyl-synt_C"/>
    <property type="match status" value="1"/>
</dbReference>
<keyword evidence="16" id="KW-1185">Reference proteome</keyword>
<dbReference type="InterPro" id="IPR016039">
    <property type="entry name" value="Thiolase-like"/>
</dbReference>
<dbReference type="Proteomes" id="UP001500547">
    <property type="component" value="Unassembled WGS sequence"/>
</dbReference>
<keyword evidence="8" id="KW-1133">Transmembrane helix</keyword>
<dbReference type="InterPro" id="IPR014031">
    <property type="entry name" value="Ketoacyl_synth_C"/>
</dbReference>
<evidence type="ECO:0000256" key="9">
    <source>
        <dbReference type="ARBA" id="ARBA00023136"/>
    </source>
</evidence>
<evidence type="ECO:0000256" key="7">
    <source>
        <dbReference type="ARBA" id="ARBA00022692"/>
    </source>
</evidence>
<dbReference type="SMART" id="SM00825">
    <property type="entry name" value="PKS_KS"/>
    <property type="match status" value="1"/>
</dbReference>